<evidence type="ECO:0008006" key="4">
    <source>
        <dbReference type="Google" id="ProtNLM"/>
    </source>
</evidence>
<comment type="caution">
    <text evidence="2">The sequence shown here is derived from an EMBL/GenBank/DDBJ whole genome shotgun (WGS) entry which is preliminary data.</text>
</comment>
<feature type="compositionally biased region" description="Pro residues" evidence="1">
    <location>
        <begin position="898"/>
        <end position="911"/>
    </location>
</feature>
<dbReference type="EMBL" id="JAPMOS010000077">
    <property type="protein sequence ID" value="KAJ4456241.1"/>
    <property type="molecule type" value="Genomic_DNA"/>
</dbReference>
<dbReference type="PANTHER" id="PTHR48148:SF2">
    <property type="entry name" value="PA14 DOMAIN-CONTAINING PROTEIN"/>
    <property type="match status" value="1"/>
</dbReference>
<evidence type="ECO:0000313" key="3">
    <source>
        <dbReference type="Proteomes" id="UP001141327"/>
    </source>
</evidence>
<feature type="region of interest" description="Disordered" evidence="1">
    <location>
        <begin position="875"/>
        <end position="936"/>
    </location>
</feature>
<proteinExistence type="predicted"/>
<accession>A0ABQ8UEE9</accession>
<dbReference type="Proteomes" id="UP001141327">
    <property type="component" value="Unassembled WGS sequence"/>
</dbReference>
<dbReference type="PANTHER" id="PTHR48148">
    <property type="entry name" value="KERATINOCYTE PROLINE-RICH PROTEIN"/>
    <property type="match status" value="1"/>
</dbReference>
<gene>
    <name evidence="2" type="ORF">PAPYR_8608</name>
</gene>
<evidence type="ECO:0000256" key="1">
    <source>
        <dbReference type="SAM" id="MobiDB-lite"/>
    </source>
</evidence>
<feature type="compositionally biased region" description="Basic and acidic residues" evidence="1">
    <location>
        <begin position="912"/>
        <end position="924"/>
    </location>
</feature>
<protein>
    <recommendedName>
        <fullName evidence="4">Rho termination factor N-terminal domain-containing protein</fullName>
    </recommendedName>
</protein>
<name>A0ABQ8UEE9_9EUKA</name>
<feature type="compositionally biased region" description="Low complexity" evidence="1">
    <location>
        <begin position="339"/>
        <end position="406"/>
    </location>
</feature>
<keyword evidence="3" id="KW-1185">Reference proteome</keyword>
<sequence length="1013" mass="110221">MGNDPNTSLRSCSSIVSSFPKMTCCGTLTRTTVGEKDVRWINLGVYTFTRGRLVLESCKTPLLRVFLSGVCFDSPGQHVYHQQRMLDPENFEPPTFSGPLNLNAWVAFDEHEQKRGHWMGRDVDAKKELFCDARCFKLADDTATFFQELVWAAPMQTAPMQTAPMRITPQTPAFGFATRPPPSLQNKILVLNGMSKSGKSSTLKIAARLLQDKTSAETATTPWRRVYYFRNAAHPVLGFKNAFEKLQPQYWKPPSGDLEKFFFLLCPSSNFHWEERVSAGFAAVDLPPFNPSLDWEAFARMWTHSPDGELAKAPPELDPAEWFSFVPGRCGQPSSSGHAPTSSESPSPAATTPAATAPAATAPAAPAPAATTPAATTPAATTPAATTPAATTPAATTAPATAAPAAPDAFAPPAAASAASVLHLSQASTRSPPFSNEEWNCETPLVEPTAPLVDAPSPSLADLFLYSNGIIGVAMIVGLPDFFRREPTITMYQEMKRFLTQSDPTLHEIEFLQGDNRHRRRANIEWLVQRRTISLTLPTGAAVDTRFIVPAAGGQPARLGCPFFAQLYMKALDHLPVASSEVTTIDDALWTWSGYPDVQRRICERAVISQSDRLLGVPALDHPLHTRPCEISLEPFLRALSGTRPHPHPLPDPLPRFLHLVPIDPCHPLIDLIRVYAPCGAAISGAPVSALQPTSLPEPHGGNQVTLLVDQITVSRIADRQNSLTWICSQECATVIEGISKAYHCDPGRLRKVFVFIAPDPPAAQQLLLPAELQKAIGARGWEVWWSALQPFLSPTPPTSRGASCAINLLAAPSFVAEIDATDDSQLMSINAEQLRTFAVAKGLKPGTRNTPELVQLIKEWRHPTFTDVVSLKTIIEGPPTKPAEPAGEERGGEATAPPSPPAPPAPPAPPVEERGGEATDRQQLRSSVVKRREVSGVDRARRLRERPRMELDPILAQIAAALREDDAEVLMEKFPVDQLRAFAAVKGLRVPKQRKADLIASLIRDADEETGE</sequence>
<reference evidence="2" key="1">
    <citation type="journal article" date="2022" name="bioRxiv">
        <title>Genomics of Preaxostyla Flagellates Illuminates Evolutionary Transitions and the Path Towards Mitochondrial Loss.</title>
        <authorList>
            <person name="Novak L.V.F."/>
            <person name="Treitli S.C."/>
            <person name="Pyrih J."/>
            <person name="Halakuc P."/>
            <person name="Pipaliya S.V."/>
            <person name="Vacek V."/>
            <person name="Brzon O."/>
            <person name="Soukal P."/>
            <person name="Eme L."/>
            <person name="Dacks J.B."/>
            <person name="Karnkowska A."/>
            <person name="Elias M."/>
            <person name="Hampl V."/>
        </authorList>
    </citation>
    <scope>NUCLEOTIDE SEQUENCE</scope>
    <source>
        <strain evidence="2">RCP-MX</strain>
    </source>
</reference>
<organism evidence="2 3">
    <name type="scientific">Paratrimastix pyriformis</name>
    <dbReference type="NCBI Taxonomy" id="342808"/>
    <lineage>
        <taxon>Eukaryota</taxon>
        <taxon>Metamonada</taxon>
        <taxon>Preaxostyla</taxon>
        <taxon>Paratrimastigidae</taxon>
        <taxon>Paratrimastix</taxon>
    </lineage>
</organism>
<feature type="region of interest" description="Disordered" evidence="1">
    <location>
        <begin position="323"/>
        <end position="406"/>
    </location>
</feature>
<evidence type="ECO:0000313" key="2">
    <source>
        <dbReference type="EMBL" id="KAJ4456241.1"/>
    </source>
</evidence>